<keyword evidence="1" id="KW-0472">Membrane</keyword>
<dbReference type="STRING" id="247279.NIES1031_05055"/>
<evidence type="ECO:0000313" key="4">
    <source>
        <dbReference type="Proteomes" id="UP000185984"/>
    </source>
</evidence>
<organism evidence="3 4">
    <name type="scientific">Chroogloeocystis siderophila 5.2 s.c.1</name>
    <dbReference type="NCBI Taxonomy" id="247279"/>
    <lineage>
        <taxon>Bacteria</taxon>
        <taxon>Bacillati</taxon>
        <taxon>Cyanobacteriota</taxon>
        <taxon>Cyanophyceae</taxon>
        <taxon>Oscillatoriophycideae</taxon>
        <taxon>Chroococcales</taxon>
        <taxon>Chroococcaceae</taxon>
        <taxon>Chroogloeocystis</taxon>
    </lineage>
</organism>
<protein>
    <recommendedName>
        <fullName evidence="2">Phosphatidic acid phosphatase type 2/haloperoxidase domain-containing protein</fullName>
    </recommendedName>
</protein>
<evidence type="ECO:0000256" key="1">
    <source>
        <dbReference type="SAM" id="Phobius"/>
    </source>
</evidence>
<feature type="transmembrane region" description="Helical" evidence="1">
    <location>
        <begin position="267"/>
        <end position="287"/>
    </location>
</feature>
<keyword evidence="4" id="KW-1185">Reference proteome</keyword>
<dbReference type="Gene3D" id="1.20.144.10">
    <property type="entry name" value="Phosphatidic acid phosphatase type 2/haloperoxidase"/>
    <property type="match status" value="1"/>
</dbReference>
<proteinExistence type="predicted"/>
<feature type="transmembrane region" description="Helical" evidence="1">
    <location>
        <begin position="240"/>
        <end position="261"/>
    </location>
</feature>
<feature type="transmembrane region" description="Helical" evidence="1">
    <location>
        <begin position="126"/>
        <end position="144"/>
    </location>
</feature>
<gene>
    <name evidence="3" type="ORF">NIES1031_05055</name>
</gene>
<keyword evidence="1" id="KW-0812">Transmembrane</keyword>
<dbReference type="SMART" id="SM00014">
    <property type="entry name" value="acidPPc"/>
    <property type="match status" value="1"/>
</dbReference>
<dbReference type="PANTHER" id="PTHR14969">
    <property type="entry name" value="SPHINGOSINE-1-PHOSPHATE PHOSPHOHYDROLASE"/>
    <property type="match status" value="1"/>
</dbReference>
<evidence type="ECO:0000259" key="2">
    <source>
        <dbReference type="SMART" id="SM00014"/>
    </source>
</evidence>
<keyword evidence="1" id="KW-1133">Transmembrane helix</keyword>
<dbReference type="InterPro" id="IPR000326">
    <property type="entry name" value="PAP2/HPO"/>
</dbReference>
<dbReference type="Proteomes" id="UP000185984">
    <property type="component" value="Unassembled WGS sequence"/>
</dbReference>
<dbReference type="Pfam" id="PF01569">
    <property type="entry name" value="PAP2"/>
    <property type="match status" value="1"/>
</dbReference>
<name>A0A1U7HX77_9CHRO</name>
<feature type="transmembrane region" description="Helical" evidence="1">
    <location>
        <begin position="207"/>
        <end position="228"/>
    </location>
</feature>
<dbReference type="EMBL" id="MRCC01000004">
    <property type="protein sequence ID" value="OKH28209.1"/>
    <property type="molecule type" value="Genomic_DNA"/>
</dbReference>
<accession>A0A1U7HX77</accession>
<sequence>MATFDSVGDLLWGTDLIVRIQEVFSPSWYWVFELFSYLGDTEGVVLLTALTFWLSGRRLAYSLVGIVVFSMTIDLTIGTLIGLPRPEEPRIIIWKDEFTSSFPSGHSALATSMSGMLATLNWMPKFIAAIAVVGAMLARLYFGVHYLGDVIGGALIAAVLIVAYLRILPALDDFFSARSLRFFQFWGGLICALVLVAIPFAGDSARVWHVMGTVAGFIIGGLIEYRYLRYSPTPLARTALTLKLLIGLGVLIPLLLIPLLLDDQLVLKALTFFLAALWSLLFAPILFTRMRLSATPRVTRRFR</sequence>
<dbReference type="PANTHER" id="PTHR14969:SF13">
    <property type="entry name" value="AT30094P"/>
    <property type="match status" value="1"/>
</dbReference>
<dbReference type="InterPro" id="IPR036938">
    <property type="entry name" value="PAP2/HPO_sf"/>
</dbReference>
<feature type="domain" description="Phosphatidic acid phosphatase type 2/haloperoxidase" evidence="2">
    <location>
        <begin position="59"/>
        <end position="165"/>
    </location>
</feature>
<dbReference type="AlphaFoldDB" id="A0A1U7HX77"/>
<feature type="transmembrane region" description="Helical" evidence="1">
    <location>
        <begin position="61"/>
        <end position="81"/>
    </location>
</feature>
<dbReference type="SUPFAM" id="SSF48317">
    <property type="entry name" value="Acid phosphatase/Vanadium-dependent haloperoxidase"/>
    <property type="match status" value="1"/>
</dbReference>
<feature type="transmembrane region" description="Helical" evidence="1">
    <location>
        <begin position="180"/>
        <end position="201"/>
    </location>
</feature>
<feature type="transmembrane region" description="Helical" evidence="1">
    <location>
        <begin position="150"/>
        <end position="168"/>
    </location>
</feature>
<comment type="caution">
    <text evidence="3">The sequence shown here is derived from an EMBL/GenBank/DDBJ whole genome shotgun (WGS) entry which is preliminary data.</text>
</comment>
<reference evidence="3 4" key="1">
    <citation type="submission" date="2016-11" db="EMBL/GenBank/DDBJ databases">
        <title>Draft Genome Sequences of Nine Cyanobacterial Strains from Diverse Habitats.</title>
        <authorList>
            <person name="Zhu T."/>
            <person name="Hou S."/>
            <person name="Lu X."/>
            <person name="Hess W.R."/>
        </authorList>
    </citation>
    <scope>NUCLEOTIDE SEQUENCE [LARGE SCALE GENOMIC DNA]</scope>
    <source>
        <strain evidence="3 4">5.2 s.c.1</strain>
    </source>
</reference>
<evidence type="ECO:0000313" key="3">
    <source>
        <dbReference type="EMBL" id="OKH28209.1"/>
    </source>
</evidence>